<organism evidence="2 3">
    <name type="scientific">Cricetulus griseus</name>
    <name type="common">Chinese hamster</name>
    <name type="synonym">Cricetulus barabensis griseus</name>
    <dbReference type="NCBI Taxonomy" id="10029"/>
    <lineage>
        <taxon>Eukaryota</taxon>
        <taxon>Metazoa</taxon>
        <taxon>Chordata</taxon>
        <taxon>Craniata</taxon>
        <taxon>Vertebrata</taxon>
        <taxon>Euteleostomi</taxon>
        <taxon>Mammalia</taxon>
        <taxon>Eutheria</taxon>
        <taxon>Euarchontoglires</taxon>
        <taxon>Glires</taxon>
        <taxon>Rodentia</taxon>
        <taxon>Myomorpha</taxon>
        <taxon>Muroidea</taxon>
        <taxon>Cricetidae</taxon>
        <taxon>Cricetinae</taxon>
        <taxon>Cricetulus</taxon>
    </lineage>
</organism>
<dbReference type="AlphaFoldDB" id="A0A9J7JU70"/>
<keyword evidence="2" id="KW-1185">Reference proteome</keyword>
<reference evidence="3" key="3">
    <citation type="submission" date="2025-08" db="UniProtKB">
        <authorList>
            <consortium name="RefSeq"/>
        </authorList>
    </citation>
    <scope>IDENTIFICATION</scope>
    <source>
        <strain evidence="3">17A/GY</strain>
        <tissue evidence="3">Liver</tissue>
    </source>
</reference>
<feature type="region of interest" description="Disordered" evidence="1">
    <location>
        <begin position="41"/>
        <end position="64"/>
    </location>
</feature>
<dbReference type="Proteomes" id="UP001108280">
    <property type="component" value="Chromosome 6"/>
</dbReference>
<reference evidence="2" key="1">
    <citation type="journal article" date="2018" name="Biotechnol. Bioeng.">
        <title>A reference genome of the Chinese hamster based on a hybrid assembly strategy.</title>
        <authorList>
            <person name="Rupp O."/>
            <person name="MacDonald M.L."/>
            <person name="Li S."/>
            <person name="Dhiman H."/>
            <person name="Polson S."/>
            <person name="Griep S."/>
            <person name="Heffner K."/>
            <person name="Hernandez I."/>
            <person name="Brinkrolf K."/>
            <person name="Jadhav V."/>
            <person name="Samoudi M."/>
            <person name="Hao H."/>
            <person name="Kingham B."/>
            <person name="Goesmann A."/>
            <person name="Betenbaugh M.J."/>
            <person name="Lewis N.E."/>
            <person name="Borth N."/>
            <person name="Lee K.H."/>
        </authorList>
    </citation>
    <scope>NUCLEOTIDE SEQUENCE [LARGE SCALE GENOMIC DNA]</scope>
    <source>
        <strain evidence="2">17A/GY</strain>
    </source>
</reference>
<reference evidence="2" key="2">
    <citation type="journal article" date="2020" name="Biotechnol. Bioeng.">
        <title>Chromosome-scale scaffolds for the Chinese hamster reference genome assembly to facilitate the study of the CHO epigenome.</title>
        <authorList>
            <person name="Hilliard W."/>
            <person name="MacDonald M."/>
            <person name="Lee K.H."/>
        </authorList>
    </citation>
    <scope>NUCLEOTIDE SEQUENCE [LARGE SCALE GENOMIC DNA]</scope>
    <source>
        <strain evidence="2">17A/GY</strain>
    </source>
</reference>
<dbReference type="GeneID" id="100768053"/>
<dbReference type="KEGG" id="cge:100768053"/>
<sequence length="238" mass="25856">MLDQGRGLEHLLSPDLISRLPPGKAQLEEVMAAAALTSLSTPTTPLSGRPRCNVKPRSMKRHLDPECPSLRSKQYLHFAGHAASWPCQAPLPFLGQILLVVPSPQGSPEQVATHNQGLGESQQAAISAKKLEPSKLLNGVSLQSLAWSSGRRPWFISQPATAAAAAATVETGWDLASHQSSPSTPLSLLPPEATHFLFEEVTLEKGRKLQGDAKKCWQAYGMDHRDLWRKACCWTKAC</sequence>
<dbReference type="RefSeq" id="XP_027292890.2">
    <property type="nucleotide sequence ID" value="XM_027437089.2"/>
</dbReference>
<dbReference type="CTD" id="56731"/>
<protein>
    <submittedName>
        <fullName evidence="3">SLC2A4 regulator</fullName>
    </submittedName>
</protein>
<dbReference type="RefSeq" id="XP_027275771.2">
    <property type="nucleotide sequence ID" value="XM_027419970.2"/>
</dbReference>
<evidence type="ECO:0000313" key="3">
    <source>
        <dbReference type="RefSeq" id="XP_027275771.2"/>
    </source>
</evidence>
<accession>A0A9J7JU70</accession>
<dbReference type="OrthoDB" id="5950721at2759"/>
<evidence type="ECO:0000256" key="1">
    <source>
        <dbReference type="SAM" id="MobiDB-lite"/>
    </source>
</evidence>
<evidence type="ECO:0000313" key="2">
    <source>
        <dbReference type="Proteomes" id="UP001108280"/>
    </source>
</evidence>
<name>A0A9J7JU70_CRIGR</name>
<proteinExistence type="predicted"/>
<gene>
    <name evidence="3" type="primary">Slc2a4rg</name>
</gene>